<gene>
    <name evidence="2" type="ORF">L4923_12435</name>
</gene>
<sequence length="125" mass="14028">MGRLREIVFESEDPAALARFWAQLLDGYDVRPYDDAEIARLASLGFTPETDPTVLVDGPGPSLCFQRVEGRRYDNNRIHLDIMVTDRQAAAREQLELGAAVHRETNGYTVMRDPEGNQYCLVDAG</sequence>
<proteinExistence type="predicted"/>
<protein>
    <submittedName>
        <fullName evidence="2">VOC family protein</fullName>
    </submittedName>
</protein>
<dbReference type="PANTHER" id="PTHR35908:SF1">
    <property type="entry name" value="CONSERVED PROTEIN"/>
    <property type="match status" value="1"/>
</dbReference>
<keyword evidence="3" id="KW-1185">Reference proteome</keyword>
<accession>A0ABS9QEH8</accession>
<evidence type="ECO:0000313" key="2">
    <source>
        <dbReference type="EMBL" id="MCG7505822.1"/>
    </source>
</evidence>
<dbReference type="Proteomes" id="UP001201701">
    <property type="component" value="Unassembled WGS sequence"/>
</dbReference>
<dbReference type="RefSeq" id="WP_239365337.1">
    <property type="nucleotide sequence ID" value="NZ_JAKREW010000009.1"/>
</dbReference>
<comment type="caution">
    <text evidence="2">The sequence shown here is derived from an EMBL/GenBank/DDBJ whole genome shotgun (WGS) entry which is preliminary data.</text>
</comment>
<dbReference type="CDD" id="cd06587">
    <property type="entry name" value="VOC"/>
    <property type="match status" value="1"/>
</dbReference>
<organism evidence="2 3">
    <name type="scientific">Mesorhizobium retamae</name>
    <dbReference type="NCBI Taxonomy" id="2912854"/>
    <lineage>
        <taxon>Bacteria</taxon>
        <taxon>Pseudomonadati</taxon>
        <taxon>Pseudomonadota</taxon>
        <taxon>Alphaproteobacteria</taxon>
        <taxon>Hyphomicrobiales</taxon>
        <taxon>Phyllobacteriaceae</taxon>
        <taxon>Mesorhizobium</taxon>
    </lineage>
</organism>
<dbReference type="EMBL" id="JAKREW010000009">
    <property type="protein sequence ID" value="MCG7505822.1"/>
    <property type="molecule type" value="Genomic_DNA"/>
</dbReference>
<evidence type="ECO:0000259" key="1">
    <source>
        <dbReference type="Pfam" id="PF18029"/>
    </source>
</evidence>
<dbReference type="SUPFAM" id="SSF54593">
    <property type="entry name" value="Glyoxalase/Bleomycin resistance protein/Dihydroxybiphenyl dioxygenase"/>
    <property type="match status" value="1"/>
</dbReference>
<name>A0ABS9QEH8_9HYPH</name>
<dbReference type="PANTHER" id="PTHR35908">
    <property type="entry name" value="HYPOTHETICAL FUSION PROTEIN"/>
    <property type="match status" value="1"/>
</dbReference>
<feature type="domain" description="Glyoxalase-like" evidence="1">
    <location>
        <begin position="7"/>
        <end position="122"/>
    </location>
</feature>
<dbReference type="InterPro" id="IPR029068">
    <property type="entry name" value="Glyas_Bleomycin-R_OHBP_Dase"/>
</dbReference>
<evidence type="ECO:0000313" key="3">
    <source>
        <dbReference type="Proteomes" id="UP001201701"/>
    </source>
</evidence>
<reference evidence="2 3" key="1">
    <citation type="submission" date="2022-02" db="EMBL/GenBank/DDBJ databases">
        <title>Draft genome sequence of Mezorhizobium retamae strain IRAMC:0171 isolated from Retama raetam nodules.</title>
        <authorList>
            <person name="Bengaied R."/>
            <person name="Sbissi I."/>
            <person name="Huber K."/>
            <person name="Ghodbane F."/>
            <person name="Nouioui I."/>
            <person name="Tarhouni M."/>
            <person name="Gtari M."/>
        </authorList>
    </citation>
    <scope>NUCLEOTIDE SEQUENCE [LARGE SCALE GENOMIC DNA]</scope>
    <source>
        <strain evidence="2 3">IRAMC:0171</strain>
    </source>
</reference>
<dbReference type="Gene3D" id="3.10.180.10">
    <property type="entry name" value="2,3-Dihydroxybiphenyl 1,2-Dioxygenase, domain 1"/>
    <property type="match status" value="1"/>
</dbReference>
<dbReference type="InterPro" id="IPR041581">
    <property type="entry name" value="Glyoxalase_6"/>
</dbReference>
<dbReference type="Pfam" id="PF18029">
    <property type="entry name" value="Glyoxalase_6"/>
    <property type="match status" value="1"/>
</dbReference>